<keyword evidence="3" id="KW-0804">Transcription</keyword>
<proteinExistence type="predicted"/>
<dbReference type="SMART" id="SM00421">
    <property type="entry name" value="HTH_LUXR"/>
    <property type="match status" value="1"/>
</dbReference>
<dbReference type="PANTHER" id="PTHR44688">
    <property type="entry name" value="DNA-BINDING TRANSCRIPTIONAL ACTIVATOR DEVR_DOSR"/>
    <property type="match status" value="1"/>
</dbReference>
<dbReference type="InterPro" id="IPR059106">
    <property type="entry name" value="WHD_MalT"/>
</dbReference>
<feature type="domain" description="HTH luxR-type" evidence="4">
    <location>
        <begin position="805"/>
        <end position="870"/>
    </location>
</feature>
<accession>A0A1I4SMW4</accession>
<dbReference type="Pfam" id="PF25873">
    <property type="entry name" value="WHD_MalT"/>
    <property type="match status" value="1"/>
</dbReference>
<dbReference type="STRING" id="254406.SAMN04488042_11185"/>
<evidence type="ECO:0000256" key="3">
    <source>
        <dbReference type="ARBA" id="ARBA00023163"/>
    </source>
</evidence>
<dbReference type="Pfam" id="PF00196">
    <property type="entry name" value="GerE"/>
    <property type="match status" value="1"/>
</dbReference>
<keyword evidence="2" id="KW-0238">DNA-binding</keyword>
<dbReference type="PROSITE" id="PS50043">
    <property type="entry name" value="HTH_LUXR_2"/>
    <property type="match status" value="1"/>
</dbReference>
<dbReference type="InterPro" id="IPR016032">
    <property type="entry name" value="Sig_transdc_resp-reg_C-effctor"/>
</dbReference>
<keyword evidence="1" id="KW-0805">Transcription regulation</keyword>
<dbReference type="Gene3D" id="1.25.40.10">
    <property type="entry name" value="Tetratricopeptide repeat domain"/>
    <property type="match status" value="1"/>
</dbReference>
<dbReference type="RefSeq" id="WP_165610133.1">
    <property type="nucleotide sequence ID" value="NZ_FOTQ01000011.1"/>
</dbReference>
<dbReference type="SUPFAM" id="SSF46894">
    <property type="entry name" value="C-terminal effector domain of the bipartite response regulators"/>
    <property type="match status" value="1"/>
</dbReference>
<keyword evidence="6" id="KW-1185">Reference proteome</keyword>
<dbReference type="InterPro" id="IPR036388">
    <property type="entry name" value="WH-like_DNA-bd_sf"/>
</dbReference>
<gene>
    <name evidence="5" type="ORF">SAMN04488042_11185</name>
</gene>
<dbReference type="InterPro" id="IPR027417">
    <property type="entry name" value="P-loop_NTPase"/>
</dbReference>
<evidence type="ECO:0000313" key="5">
    <source>
        <dbReference type="EMBL" id="SFM65772.1"/>
    </source>
</evidence>
<evidence type="ECO:0000313" key="6">
    <source>
        <dbReference type="Proteomes" id="UP000199144"/>
    </source>
</evidence>
<protein>
    <submittedName>
        <fullName evidence="5">ATP-, maltotriose-and DNA-dependent transcriptional regulator MalT</fullName>
    </submittedName>
</protein>
<name>A0A1I4SMW4_9RHOB</name>
<dbReference type="CDD" id="cd06170">
    <property type="entry name" value="LuxR_C_like"/>
    <property type="match status" value="1"/>
</dbReference>
<evidence type="ECO:0000256" key="1">
    <source>
        <dbReference type="ARBA" id="ARBA00023015"/>
    </source>
</evidence>
<evidence type="ECO:0000256" key="2">
    <source>
        <dbReference type="ARBA" id="ARBA00023125"/>
    </source>
</evidence>
<dbReference type="SUPFAM" id="SSF52540">
    <property type="entry name" value="P-loop containing nucleoside triphosphate hydrolases"/>
    <property type="match status" value="1"/>
</dbReference>
<dbReference type="PANTHER" id="PTHR44688:SF16">
    <property type="entry name" value="DNA-BINDING TRANSCRIPTIONAL ACTIVATOR DEVR_DOSR"/>
    <property type="match status" value="1"/>
</dbReference>
<dbReference type="AlphaFoldDB" id="A0A1I4SMW4"/>
<evidence type="ECO:0000259" key="4">
    <source>
        <dbReference type="PROSITE" id="PS50043"/>
    </source>
</evidence>
<dbReference type="SUPFAM" id="SSF48452">
    <property type="entry name" value="TPR-like"/>
    <property type="match status" value="2"/>
</dbReference>
<dbReference type="InterPro" id="IPR000792">
    <property type="entry name" value="Tscrpt_reg_LuxR_C"/>
</dbReference>
<dbReference type="Proteomes" id="UP000199144">
    <property type="component" value="Unassembled WGS sequence"/>
</dbReference>
<dbReference type="Gene3D" id="1.10.10.10">
    <property type="entry name" value="Winged helix-like DNA-binding domain superfamily/Winged helix DNA-binding domain"/>
    <property type="match status" value="1"/>
</dbReference>
<dbReference type="InterPro" id="IPR041617">
    <property type="entry name" value="TPR_MalT"/>
</dbReference>
<dbReference type="PRINTS" id="PR00038">
    <property type="entry name" value="HTHLUXR"/>
</dbReference>
<dbReference type="GO" id="GO:0003677">
    <property type="term" value="F:DNA binding"/>
    <property type="evidence" value="ECO:0007669"/>
    <property type="project" value="UniProtKB-KW"/>
</dbReference>
<organism evidence="5 6">
    <name type="scientific">Shimia aestuarii</name>
    <dbReference type="NCBI Taxonomy" id="254406"/>
    <lineage>
        <taxon>Bacteria</taxon>
        <taxon>Pseudomonadati</taxon>
        <taxon>Pseudomonadota</taxon>
        <taxon>Alphaproteobacteria</taxon>
        <taxon>Rhodobacterales</taxon>
        <taxon>Roseobacteraceae</taxon>
    </lineage>
</organism>
<dbReference type="InterPro" id="IPR011990">
    <property type="entry name" value="TPR-like_helical_dom_sf"/>
</dbReference>
<reference evidence="5 6" key="1">
    <citation type="submission" date="2016-10" db="EMBL/GenBank/DDBJ databases">
        <authorList>
            <person name="de Groot N.N."/>
        </authorList>
    </citation>
    <scope>NUCLEOTIDE SEQUENCE [LARGE SCALE GENOMIC DNA]</scope>
    <source>
        <strain evidence="5 6">DSM 15283</strain>
    </source>
</reference>
<dbReference type="GO" id="GO:0006355">
    <property type="term" value="P:regulation of DNA-templated transcription"/>
    <property type="evidence" value="ECO:0007669"/>
    <property type="project" value="InterPro"/>
</dbReference>
<sequence length="871" mass="97367">MEAIEVSQAGAALVQDPDALTQGTISKVFWAPPGFGKTWHLREAMARADASGSATVWISCKMISTRFPALITRLESLLGEAGVQLALSREMSPPVVAELIVQNTANVPIAIFVDNFDDITDEDTLIFFRLLSMHRSGRLRLSLATWNRPRLDLVQLGLDQKVEILGIEQLRLSTAEVVNRFPGLSTKEKKRLLKLTGKWPGAIMLAAQLKVENSAAVQWLDHLSPRLLTYLQEQVLSHLPLEMVDVLLALSQIDMFEGSLIEKLSGKGPGWEMLVRIRDLGLAHSCNPDESLFCVSAPFRTHFRTMFLRKSAEFQSNTCQMMAEWFSDKYAYHTALQLADKVRDRTLLATMIEKAGSWRLAVDGSNEILSRYLPKLDEQTFCASPRIRLADALHVARSGDPELGRRKLNELRETMQFEDKLSIEVEIVDALVAISEDRLASRDKIEQLKQIYTKLPGTATLLHADVNYILFFFYYETGDLHNAVKAAQRVQTVLIATRQDSSRLHLEVHLGAVLHSMGHLSRAKVCLKSVIRESRDSYGPESLFEALASLHLASILYQQNQIQEASALIAKSLHLLERTEIWCTPLILGYRVAANIARVGSGHAGVIETLGRADRTAEERRLPRLKQVVSILRIIENIKSGKRVLAFAAANEIGLEKLARLDPPNPNMPPSMDSQIVVNFARVALARVWISSGDAAKATDMLNRTCEVASANGATNYRIRAIALRAIAEDALGHRQKAIESLLEAASLGQHENYFRVFLDLGLPMERLIGIALRTLPKAQRYLTKYQYLSMLHEAFQSQAQSISVLAGGVELTRKEMEVVDLLGAGMTNAEMAKTLSVTTDTIKFHLKKIYRKFGVKRREDVIPKIERDFR</sequence>
<dbReference type="Pfam" id="PF17874">
    <property type="entry name" value="TPR_MalT"/>
    <property type="match status" value="1"/>
</dbReference>
<dbReference type="EMBL" id="FOTQ01000011">
    <property type="protein sequence ID" value="SFM65772.1"/>
    <property type="molecule type" value="Genomic_DNA"/>
</dbReference>